<keyword evidence="3 5" id="KW-0378">Hydrolase</keyword>
<evidence type="ECO:0000256" key="3">
    <source>
        <dbReference type="ARBA" id="ARBA00022801"/>
    </source>
</evidence>
<dbReference type="SMART" id="SM00156">
    <property type="entry name" value="PP2Ac"/>
    <property type="match status" value="1"/>
</dbReference>
<evidence type="ECO:0000259" key="6">
    <source>
        <dbReference type="PROSITE" id="PS00125"/>
    </source>
</evidence>
<dbReference type="STRING" id="34508.A0A4U5LZ06"/>
<dbReference type="GO" id="GO:0046872">
    <property type="term" value="F:metal ion binding"/>
    <property type="evidence" value="ECO:0007669"/>
    <property type="project" value="UniProtKB-KW"/>
</dbReference>
<dbReference type="PROSITE" id="PS00125">
    <property type="entry name" value="SER_THR_PHOSPHATASE"/>
    <property type="match status" value="1"/>
</dbReference>
<accession>A0A4U5LZ06</accession>
<evidence type="ECO:0000256" key="2">
    <source>
        <dbReference type="ARBA" id="ARBA00022723"/>
    </source>
</evidence>
<comment type="caution">
    <text evidence="7">The sequence shown here is derived from an EMBL/GenBank/DDBJ whole genome shotgun (WGS) entry which is preliminary data.</text>
</comment>
<evidence type="ECO:0000256" key="1">
    <source>
        <dbReference type="ARBA" id="ARBA00001936"/>
    </source>
</evidence>
<keyword evidence="8" id="KW-1185">Reference proteome</keyword>
<sequence>MSDVDRWIVKLLRSEILSVPDVISLCNTARDILAHEPNVVHVASPVVVCGDIHGQFADLMKLFASAGDPVTTNYLFLGDYVDRGLNSVACIQLLMCLKVKFRERFILLRGNHECRVITKVYGFYDECQRKYGTSRVWREFVELFDFLPLTALIDNVILCVHGGLSPTIQTLDHIRQINRVGEIPIEGPLCDLMWSDPDERCGWNPSIRKVSKTFGEAITEEFNRNNGLIFLARAHESVKTGYDWRHKGHVVTIFSAPNYCNQSNEAAYMQIQDLIPWFYKFS</sequence>
<dbReference type="Gene3D" id="3.60.21.10">
    <property type="match status" value="1"/>
</dbReference>
<dbReference type="OrthoDB" id="5831000at2759"/>
<comment type="cofactor">
    <cofactor evidence="1">
        <name>Mn(2+)</name>
        <dbReference type="ChEBI" id="CHEBI:29035"/>
    </cofactor>
</comment>
<dbReference type="PRINTS" id="PR00114">
    <property type="entry name" value="STPHPHTASE"/>
</dbReference>
<dbReference type="PANTHER" id="PTHR45619">
    <property type="entry name" value="SERINE/THREONINE-PROTEIN PHOSPHATASE PP2A-RELATED"/>
    <property type="match status" value="1"/>
</dbReference>
<dbReference type="InterPro" id="IPR047129">
    <property type="entry name" value="PPA2-like"/>
</dbReference>
<keyword evidence="2" id="KW-0479">Metal-binding</keyword>
<dbReference type="Pfam" id="PF00149">
    <property type="entry name" value="Metallophos"/>
    <property type="match status" value="1"/>
</dbReference>
<organism evidence="7 8">
    <name type="scientific">Steinernema carpocapsae</name>
    <name type="common">Entomopathogenic nematode</name>
    <dbReference type="NCBI Taxonomy" id="34508"/>
    <lineage>
        <taxon>Eukaryota</taxon>
        <taxon>Metazoa</taxon>
        <taxon>Ecdysozoa</taxon>
        <taxon>Nematoda</taxon>
        <taxon>Chromadorea</taxon>
        <taxon>Rhabditida</taxon>
        <taxon>Tylenchina</taxon>
        <taxon>Panagrolaimomorpha</taxon>
        <taxon>Strongyloidoidea</taxon>
        <taxon>Steinernematidae</taxon>
        <taxon>Steinernema</taxon>
    </lineage>
</organism>
<dbReference type="Proteomes" id="UP000298663">
    <property type="component" value="Unassembled WGS sequence"/>
</dbReference>
<dbReference type="EMBL" id="AZBU02000011">
    <property type="protein sequence ID" value="TKR61556.1"/>
    <property type="molecule type" value="Genomic_DNA"/>
</dbReference>
<protein>
    <recommendedName>
        <fullName evidence="5">Serine/threonine-protein phosphatase</fullName>
        <ecNumber evidence="5">3.1.3.16</ecNumber>
    </recommendedName>
</protein>
<comment type="similarity">
    <text evidence="5">Belongs to the PPP phosphatase family.</text>
</comment>
<dbReference type="EC" id="3.1.3.16" evidence="5"/>
<dbReference type="SUPFAM" id="SSF56300">
    <property type="entry name" value="Metallo-dependent phosphatases"/>
    <property type="match status" value="1"/>
</dbReference>
<name>A0A4U5LZ06_STECR</name>
<dbReference type="AlphaFoldDB" id="A0A4U5LZ06"/>
<evidence type="ECO:0000256" key="4">
    <source>
        <dbReference type="ARBA" id="ARBA00023211"/>
    </source>
</evidence>
<dbReference type="InterPro" id="IPR029052">
    <property type="entry name" value="Metallo-depent_PP-like"/>
</dbReference>
<dbReference type="InterPro" id="IPR004843">
    <property type="entry name" value="Calcineurin-like_PHP"/>
</dbReference>
<evidence type="ECO:0000313" key="8">
    <source>
        <dbReference type="Proteomes" id="UP000298663"/>
    </source>
</evidence>
<evidence type="ECO:0000313" key="7">
    <source>
        <dbReference type="EMBL" id="TKR61556.1"/>
    </source>
</evidence>
<evidence type="ECO:0000256" key="5">
    <source>
        <dbReference type="RuleBase" id="RU004273"/>
    </source>
</evidence>
<keyword evidence="4" id="KW-0464">Manganese</keyword>
<reference evidence="7 8" key="1">
    <citation type="journal article" date="2015" name="Genome Biol.">
        <title>Comparative genomics of Steinernema reveals deeply conserved gene regulatory networks.</title>
        <authorList>
            <person name="Dillman A.R."/>
            <person name="Macchietto M."/>
            <person name="Porter C.F."/>
            <person name="Rogers A."/>
            <person name="Williams B."/>
            <person name="Antoshechkin I."/>
            <person name="Lee M.M."/>
            <person name="Goodwin Z."/>
            <person name="Lu X."/>
            <person name="Lewis E.E."/>
            <person name="Goodrich-Blair H."/>
            <person name="Stock S.P."/>
            <person name="Adams B.J."/>
            <person name="Sternberg P.W."/>
            <person name="Mortazavi A."/>
        </authorList>
    </citation>
    <scope>NUCLEOTIDE SEQUENCE [LARGE SCALE GENOMIC DNA]</scope>
    <source>
        <strain evidence="7 8">ALL</strain>
    </source>
</reference>
<gene>
    <name evidence="7" type="ORF">L596_028651</name>
</gene>
<reference evidence="7 8" key="2">
    <citation type="journal article" date="2019" name="G3 (Bethesda)">
        <title>Hybrid Assembly of the Genome of the Entomopathogenic Nematode Steinernema carpocapsae Identifies the X-Chromosome.</title>
        <authorList>
            <person name="Serra L."/>
            <person name="Macchietto M."/>
            <person name="Macias-Munoz A."/>
            <person name="McGill C.J."/>
            <person name="Rodriguez I.M."/>
            <person name="Rodriguez B."/>
            <person name="Murad R."/>
            <person name="Mortazavi A."/>
        </authorList>
    </citation>
    <scope>NUCLEOTIDE SEQUENCE [LARGE SCALE GENOMIC DNA]</scope>
    <source>
        <strain evidence="7 8">ALL</strain>
    </source>
</reference>
<dbReference type="GO" id="GO:0004722">
    <property type="term" value="F:protein serine/threonine phosphatase activity"/>
    <property type="evidence" value="ECO:0007669"/>
    <property type="project" value="UniProtKB-EC"/>
</dbReference>
<proteinExistence type="inferred from homology"/>
<dbReference type="InterPro" id="IPR006186">
    <property type="entry name" value="Ser/Thr-sp_prot-phosphatase"/>
</dbReference>
<feature type="domain" description="Serine/threonine specific protein phosphatases" evidence="6">
    <location>
        <begin position="108"/>
        <end position="113"/>
    </location>
</feature>
<comment type="catalytic activity">
    <reaction evidence="5">
        <text>O-phospho-L-threonyl-[protein] + H2O = L-threonyl-[protein] + phosphate</text>
        <dbReference type="Rhea" id="RHEA:47004"/>
        <dbReference type="Rhea" id="RHEA-COMP:11060"/>
        <dbReference type="Rhea" id="RHEA-COMP:11605"/>
        <dbReference type="ChEBI" id="CHEBI:15377"/>
        <dbReference type="ChEBI" id="CHEBI:30013"/>
        <dbReference type="ChEBI" id="CHEBI:43474"/>
        <dbReference type="ChEBI" id="CHEBI:61977"/>
        <dbReference type="EC" id="3.1.3.16"/>
    </reaction>
</comment>